<dbReference type="Pfam" id="PF15963">
    <property type="entry name" value="Myb_DNA-bind_7"/>
    <property type="match status" value="1"/>
</dbReference>
<feature type="domain" description="Myb-like" evidence="2">
    <location>
        <begin position="473"/>
        <end position="520"/>
    </location>
</feature>
<feature type="compositionally biased region" description="Polar residues" evidence="1">
    <location>
        <begin position="21"/>
        <end position="53"/>
    </location>
</feature>
<keyword evidence="6" id="KW-1185">Reference proteome</keyword>
<evidence type="ECO:0000259" key="3">
    <source>
        <dbReference type="PROSITE" id="PS51293"/>
    </source>
</evidence>
<dbReference type="EMBL" id="JANVFT010000083">
    <property type="protein sequence ID" value="KAJ4472660.1"/>
    <property type="molecule type" value="Genomic_DNA"/>
</dbReference>
<dbReference type="PROSITE" id="PS51293">
    <property type="entry name" value="SANT"/>
    <property type="match status" value="1"/>
</dbReference>
<feature type="region of interest" description="Disordered" evidence="1">
    <location>
        <begin position="1"/>
        <end position="59"/>
    </location>
</feature>
<feature type="compositionally biased region" description="Basic residues" evidence="1">
    <location>
        <begin position="248"/>
        <end position="259"/>
    </location>
</feature>
<dbReference type="InterPro" id="IPR001005">
    <property type="entry name" value="SANT/Myb"/>
</dbReference>
<dbReference type="Gene3D" id="1.10.10.60">
    <property type="entry name" value="Homeodomain-like"/>
    <property type="match status" value="1"/>
</dbReference>
<comment type="caution">
    <text evidence="5">The sequence shown here is derived from an EMBL/GenBank/DDBJ whole genome shotgun (WGS) entry which is preliminary data.</text>
</comment>
<feature type="compositionally biased region" description="Basic and acidic residues" evidence="1">
    <location>
        <begin position="183"/>
        <end position="193"/>
    </location>
</feature>
<organism evidence="5 6">
    <name type="scientific">Lentinula lateritia</name>
    <dbReference type="NCBI Taxonomy" id="40482"/>
    <lineage>
        <taxon>Eukaryota</taxon>
        <taxon>Fungi</taxon>
        <taxon>Dikarya</taxon>
        <taxon>Basidiomycota</taxon>
        <taxon>Agaricomycotina</taxon>
        <taxon>Agaricomycetes</taxon>
        <taxon>Agaricomycetidae</taxon>
        <taxon>Agaricales</taxon>
        <taxon>Marasmiineae</taxon>
        <taxon>Omphalotaceae</taxon>
        <taxon>Lentinula</taxon>
    </lineage>
</organism>
<dbReference type="PROSITE" id="PS51294">
    <property type="entry name" value="HTH_MYB"/>
    <property type="match status" value="1"/>
</dbReference>
<feature type="compositionally biased region" description="Pro residues" evidence="1">
    <location>
        <begin position="132"/>
        <end position="144"/>
    </location>
</feature>
<protein>
    <recommendedName>
        <fullName evidence="7">Myb-like domain-containing protein</fullName>
    </recommendedName>
</protein>
<sequence length="631" mass="68259">MTSRVQKGGPVFRPLARQKSRPSAPTQGAVPRQQSVVVEQERSNSSLHSSTAPASLPGNGIAAAASIFSDDSQAPKVVAVPIVAPSASMPLPALNSVPSFSPSSSAFISQHGAPLSLPPPLAPSIQSVIPTPSQPPLRPQPTPMIPLIQSSSYLPPPSNVLHNSVTENASALPTTRSALNVESHAKTSQRRDANSVVEHVAQHTDPNENGEDPSIESTPNEATKKRKPRSARNTTAADEDGTAEPRPAKRRKQASKSKTIRSDDVNGNNVQKPRRKRSRKTRSPSLPPFDPDADPGENIDPTVVTMALLCSDTGQGRVSSKAQEVLNNHVTWKASNRERRARMKIMMERKKYGQPEDDEDTPPEAPTTSDPPPVLPAAESSHSRQTSPFLDNAASTSTPAVAANLDPDSFDYTQKLAASRFNVQVRIGPNGETIIDEESLVVDRAGDTEDDTSGYTHVIESDRSKFTNSSTYGTKLRGTRWSAEETELFYEALSQYGENYELISYVMPGRDRKSCKNKFKAEDKKNPARINHCLNNSIPVDIETLSRMTGRDFSGPTPEITPPKPVEHVAPAVTAQGEADPSEGTSIQDRHRDLPSSSKSRKRSRSRTAGPPEEGLMVIGDLDTFVDLDAE</sequence>
<evidence type="ECO:0008006" key="7">
    <source>
        <dbReference type="Google" id="ProtNLM"/>
    </source>
</evidence>
<feature type="region of interest" description="Disordered" evidence="1">
    <location>
        <begin position="124"/>
        <end position="300"/>
    </location>
</feature>
<dbReference type="CDD" id="cd00167">
    <property type="entry name" value="SANT"/>
    <property type="match status" value="1"/>
</dbReference>
<dbReference type="InterPro" id="IPR017930">
    <property type="entry name" value="Myb_dom"/>
</dbReference>
<feature type="region of interest" description="Disordered" evidence="1">
    <location>
        <begin position="573"/>
        <end position="631"/>
    </location>
</feature>
<name>A0ABQ8V4F8_9AGAR</name>
<dbReference type="PANTHER" id="PTHR22929:SF0">
    <property type="entry name" value="TRANSCRIPTION FACTOR TFIIIB COMPONENT B'' HOMOLOG"/>
    <property type="match status" value="1"/>
</dbReference>
<accession>A0ABQ8V4F8</accession>
<dbReference type="Proteomes" id="UP001150217">
    <property type="component" value="Unassembled WGS sequence"/>
</dbReference>
<dbReference type="InterPro" id="IPR009057">
    <property type="entry name" value="Homeodomain-like_sf"/>
</dbReference>
<reference evidence="5" key="1">
    <citation type="submission" date="2022-08" db="EMBL/GenBank/DDBJ databases">
        <title>A Global Phylogenomic Analysis of the Shiitake Genus Lentinula.</title>
        <authorList>
            <consortium name="DOE Joint Genome Institute"/>
            <person name="Sierra-Patev S."/>
            <person name="Min B."/>
            <person name="Naranjo-Ortiz M."/>
            <person name="Looney B."/>
            <person name="Konkel Z."/>
            <person name="Slot J.C."/>
            <person name="Sakamoto Y."/>
            <person name="Steenwyk J.L."/>
            <person name="Rokas A."/>
            <person name="Carro J."/>
            <person name="Camarero S."/>
            <person name="Ferreira P."/>
            <person name="Molpeceres G."/>
            <person name="Ruiz-Duenas F.J."/>
            <person name="Serrano A."/>
            <person name="Henrissat B."/>
            <person name="Drula E."/>
            <person name="Hughes K.W."/>
            <person name="Mata J.L."/>
            <person name="Ishikawa N.K."/>
            <person name="Vargas-Isla R."/>
            <person name="Ushijima S."/>
            <person name="Smith C.A."/>
            <person name="Ahrendt S."/>
            <person name="Andreopoulos W."/>
            <person name="He G."/>
            <person name="Labutti K."/>
            <person name="Lipzen A."/>
            <person name="Ng V."/>
            <person name="Riley R."/>
            <person name="Sandor L."/>
            <person name="Barry K."/>
            <person name="Martinez A.T."/>
            <person name="Xiao Y."/>
            <person name="Gibbons J.G."/>
            <person name="Terashima K."/>
            <person name="Grigoriev I.V."/>
            <person name="Hibbett D.S."/>
        </authorList>
    </citation>
    <scope>NUCLEOTIDE SEQUENCE</scope>
    <source>
        <strain evidence="5">RHP3577 ss4</strain>
    </source>
</reference>
<dbReference type="SMART" id="SM00717">
    <property type="entry name" value="SANT"/>
    <property type="match status" value="1"/>
</dbReference>
<evidence type="ECO:0000259" key="4">
    <source>
        <dbReference type="PROSITE" id="PS51294"/>
    </source>
</evidence>
<feature type="domain" description="SANT" evidence="3">
    <location>
        <begin position="476"/>
        <end position="527"/>
    </location>
</feature>
<feature type="compositionally biased region" description="Polar residues" evidence="1">
    <location>
        <begin position="383"/>
        <end position="395"/>
    </location>
</feature>
<dbReference type="InterPro" id="IPR017884">
    <property type="entry name" value="SANT_dom"/>
</dbReference>
<dbReference type="SUPFAM" id="SSF46689">
    <property type="entry name" value="Homeodomain-like"/>
    <property type="match status" value="1"/>
</dbReference>
<evidence type="ECO:0000259" key="2">
    <source>
        <dbReference type="PROSITE" id="PS50090"/>
    </source>
</evidence>
<gene>
    <name evidence="5" type="ORF">C8R41DRAFT_870404</name>
</gene>
<proteinExistence type="predicted"/>
<evidence type="ECO:0000313" key="5">
    <source>
        <dbReference type="EMBL" id="KAJ4472660.1"/>
    </source>
</evidence>
<feature type="region of interest" description="Disordered" evidence="1">
    <location>
        <begin position="348"/>
        <end position="395"/>
    </location>
</feature>
<feature type="compositionally biased region" description="Pro residues" evidence="1">
    <location>
        <begin position="363"/>
        <end position="375"/>
    </location>
</feature>
<dbReference type="PROSITE" id="PS50090">
    <property type="entry name" value="MYB_LIKE"/>
    <property type="match status" value="1"/>
</dbReference>
<evidence type="ECO:0000313" key="6">
    <source>
        <dbReference type="Proteomes" id="UP001150217"/>
    </source>
</evidence>
<feature type="domain" description="HTH myb-type" evidence="4">
    <location>
        <begin position="473"/>
        <end position="527"/>
    </location>
</feature>
<evidence type="ECO:0000256" key="1">
    <source>
        <dbReference type="SAM" id="MobiDB-lite"/>
    </source>
</evidence>
<dbReference type="InterPro" id="IPR039467">
    <property type="entry name" value="TFIIIB_B''_Myb"/>
</dbReference>
<feature type="compositionally biased region" description="Basic residues" evidence="1">
    <location>
        <begin position="272"/>
        <end position="282"/>
    </location>
</feature>
<feature type="compositionally biased region" description="Polar residues" evidence="1">
    <location>
        <begin position="160"/>
        <end position="180"/>
    </location>
</feature>
<dbReference type="PANTHER" id="PTHR22929">
    <property type="entry name" value="RNA POLYMERASE III TRANSCRIPTION INITIATION FACTOR B"/>
    <property type="match status" value="1"/>
</dbReference>